<comment type="caution">
    <text evidence="2">The sequence shown here is derived from an EMBL/GenBank/DDBJ whole genome shotgun (WGS) entry which is preliminary data.</text>
</comment>
<gene>
    <name evidence="2" type="ORF">K2173_006353</name>
</gene>
<sequence>MANVLSEGMKMCESILLLVLPRTRVKRIKRMGIRESKTSSRRFEEVVDGECIYIGNSSTVRSSAVIGGPRTAAVAEPIFLPEDQPVDIKEGDITPVIGEQGRSPPNGESLLVTYEGLPQVCYTCGIVGHSPTTYTRNSTASTVVAPPPDPQIPRESDPSEQLAPGEERLAEETSNGYGPWTNVPRRCSRTGLKGQKLQAEQDSCGGPTQDNSRYAVLDQEASGLELEKTSGSSTQVGLEGLGRRVQVEV</sequence>
<evidence type="ECO:0008006" key="4">
    <source>
        <dbReference type="Google" id="ProtNLM"/>
    </source>
</evidence>
<dbReference type="Proteomes" id="UP001159364">
    <property type="component" value="Linkage Group LG01"/>
</dbReference>
<evidence type="ECO:0000256" key="1">
    <source>
        <dbReference type="SAM" id="MobiDB-lite"/>
    </source>
</evidence>
<dbReference type="EMBL" id="JAIWQS010000001">
    <property type="protein sequence ID" value="KAJ8773703.1"/>
    <property type="molecule type" value="Genomic_DNA"/>
</dbReference>
<proteinExistence type="predicted"/>
<accession>A0AAV8U774</accession>
<reference evidence="2 3" key="1">
    <citation type="submission" date="2021-09" db="EMBL/GenBank/DDBJ databases">
        <title>Genomic insights and catalytic innovation underlie evolution of tropane alkaloids biosynthesis.</title>
        <authorList>
            <person name="Wang Y.-J."/>
            <person name="Tian T."/>
            <person name="Huang J.-P."/>
            <person name="Huang S.-X."/>
        </authorList>
    </citation>
    <scope>NUCLEOTIDE SEQUENCE [LARGE SCALE GENOMIC DNA]</scope>
    <source>
        <strain evidence="2">KIB-2018</strain>
        <tissue evidence="2">Leaf</tissue>
    </source>
</reference>
<feature type="region of interest" description="Disordered" evidence="1">
    <location>
        <begin position="136"/>
        <end position="211"/>
    </location>
</feature>
<evidence type="ECO:0000313" key="3">
    <source>
        <dbReference type="Proteomes" id="UP001159364"/>
    </source>
</evidence>
<name>A0AAV8U774_9ROSI</name>
<evidence type="ECO:0000313" key="2">
    <source>
        <dbReference type="EMBL" id="KAJ8773703.1"/>
    </source>
</evidence>
<feature type="compositionally biased region" description="Polar residues" evidence="1">
    <location>
        <begin position="198"/>
        <end position="211"/>
    </location>
</feature>
<protein>
    <recommendedName>
        <fullName evidence="4">Zinc knuckle CX2CX4HX4C domain-containing protein</fullName>
    </recommendedName>
</protein>
<keyword evidence="3" id="KW-1185">Reference proteome</keyword>
<dbReference type="AlphaFoldDB" id="A0AAV8U774"/>
<organism evidence="2 3">
    <name type="scientific">Erythroxylum novogranatense</name>
    <dbReference type="NCBI Taxonomy" id="1862640"/>
    <lineage>
        <taxon>Eukaryota</taxon>
        <taxon>Viridiplantae</taxon>
        <taxon>Streptophyta</taxon>
        <taxon>Embryophyta</taxon>
        <taxon>Tracheophyta</taxon>
        <taxon>Spermatophyta</taxon>
        <taxon>Magnoliopsida</taxon>
        <taxon>eudicotyledons</taxon>
        <taxon>Gunneridae</taxon>
        <taxon>Pentapetalae</taxon>
        <taxon>rosids</taxon>
        <taxon>fabids</taxon>
        <taxon>Malpighiales</taxon>
        <taxon>Erythroxylaceae</taxon>
        <taxon>Erythroxylum</taxon>
    </lineage>
</organism>